<comment type="caution">
    <text evidence="5">The sequence shown here is derived from an EMBL/GenBank/DDBJ whole genome shotgun (WGS) entry which is preliminary data.</text>
</comment>
<gene>
    <name evidence="5" type="ORF">H9641_12505</name>
</gene>
<keyword evidence="2" id="KW-1133">Transmembrane helix</keyword>
<dbReference type="InterPro" id="IPR007484">
    <property type="entry name" value="Peptidase_M28"/>
</dbReference>
<evidence type="ECO:0000256" key="1">
    <source>
        <dbReference type="SAM" id="MobiDB-lite"/>
    </source>
</evidence>
<dbReference type="InterPro" id="IPR046450">
    <property type="entry name" value="PA_dom_sf"/>
</dbReference>
<dbReference type="InterPro" id="IPR003137">
    <property type="entry name" value="PA_domain"/>
</dbReference>
<evidence type="ECO:0000256" key="2">
    <source>
        <dbReference type="SAM" id="Phobius"/>
    </source>
</evidence>
<accession>A0ABR8U0H3</accession>
<organism evidence="5 6">
    <name type="scientific">Oerskovia merdavium</name>
    <dbReference type="NCBI Taxonomy" id="2762227"/>
    <lineage>
        <taxon>Bacteria</taxon>
        <taxon>Bacillati</taxon>
        <taxon>Actinomycetota</taxon>
        <taxon>Actinomycetes</taxon>
        <taxon>Micrococcales</taxon>
        <taxon>Cellulomonadaceae</taxon>
        <taxon>Oerskovia</taxon>
    </lineage>
</organism>
<feature type="domain" description="Peptidase M28" evidence="4">
    <location>
        <begin position="333"/>
        <end position="554"/>
    </location>
</feature>
<dbReference type="Gene3D" id="3.40.630.10">
    <property type="entry name" value="Zn peptidases"/>
    <property type="match status" value="1"/>
</dbReference>
<sequence length="665" mass="69151">MRTPCQGRAPGGRRDTPRDGARREPEGSGSVRSRKSPEKGRRGKYRVKSLLSSVVFCPLPLRSRQPNSPQRRAECAVACVGDQWRRTSVRTRPIVPSVAALSLGLAAVFVPPAAAAPPAPPAPLEDHVSGAAVMQHLEQLQAIADANGGNRAIETPGYEASAAYVEQVLTDAGYTPERQYFSFDDLNVDELSLTAAGVAVTADVYPAEFAPDTPAGGVTGPLVQPVDALKHGCTAEDWAGVQATGGVALISRGTCAFGLKVQLAAEAGASAVIIYNNTIGAINPTLGAPSDDWVPAVGIPQAAGQAILAALAGGPADATYVLQTSIVSHTTFNILAETSTGRADNVVMLGAHLDGVPEGPGINDNGSGSAAILETAVQLAEHGGPLDNQVRFAWWGAEEVGLVGSTHYVDDLVANDPTTLDQIATYLNFDMVGSPNYVIGVYDADESTYPAPVEVPPGSPETEDVFTDYFDSIGQAWVDSEFSGRSDYQAFIANGVPASGLFTGADDIKTDAEVALFGGTAGIWQDPNYHSVNDDIENIDPVALDINAKAIAHATASLAADTSAINGVVSPVDPELTGLTATARCTGKVATLSVVAINGEDRPLDVLFTTPFGTKTFNHVNPDKNVHQSFSARSGSLPAGSVTVKAWDDAGSQETYTVDYAALTC</sequence>
<dbReference type="PANTHER" id="PTHR12147:SF26">
    <property type="entry name" value="PEPTIDASE M28 DOMAIN-CONTAINING PROTEIN"/>
    <property type="match status" value="1"/>
</dbReference>
<evidence type="ECO:0000259" key="4">
    <source>
        <dbReference type="Pfam" id="PF04389"/>
    </source>
</evidence>
<dbReference type="InterPro" id="IPR045175">
    <property type="entry name" value="M28_fam"/>
</dbReference>
<dbReference type="EMBL" id="JACSQF010000012">
    <property type="protein sequence ID" value="MBD7981533.1"/>
    <property type="molecule type" value="Genomic_DNA"/>
</dbReference>
<name>A0ABR8U0H3_9CELL</name>
<dbReference type="SUPFAM" id="SSF53187">
    <property type="entry name" value="Zn-dependent exopeptidases"/>
    <property type="match status" value="1"/>
</dbReference>
<dbReference type="PANTHER" id="PTHR12147">
    <property type="entry name" value="METALLOPEPTIDASE M28 FAMILY MEMBER"/>
    <property type="match status" value="1"/>
</dbReference>
<dbReference type="SUPFAM" id="SSF52025">
    <property type="entry name" value="PA domain"/>
    <property type="match status" value="1"/>
</dbReference>
<feature type="domain" description="PA" evidence="3">
    <location>
        <begin position="218"/>
        <end position="307"/>
    </location>
</feature>
<protein>
    <submittedName>
        <fullName evidence="5">M20/M25/M40 family metallo-hydrolase</fullName>
    </submittedName>
</protein>
<keyword evidence="2" id="KW-0812">Transmembrane</keyword>
<proteinExistence type="predicted"/>
<dbReference type="Pfam" id="PF04389">
    <property type="entry name" value="Peptidase_M28"/>
    <property type="match status" value="1"/>
</dbReference>
<keyword evidence="6" id="KW-1185">Reference proteome</keyword>
<feature type="compositionally biased region" description="Basic and acidic residues" evidence="1">
    <location>
        <begin position="12"/>
        <end position="26"/>
    </location>
</feature>
<evidence type="ECO:0000313" key="6">
    <source>
        <dbReference type="Proteomes" id="UP000655570"/>
    </source>
</evidence>
<evidence type="ECO:0000259" key="3">
    <source>
        <dbReference type="Pfam" id="PF02225"/>
    </source>
</evidence>
<reference evidence="5 6" key="1">
    <citation type="submission" date="2020-08" db="EMBL/GenBank/DDBJ databases">
        <title>A Genomic Blueprint of the Chicken Gut Microbiome.</title>
        <authorList>
            <person name="Gilroy R."/>
            <person name="Ravi A."/>
            <person name="Getino M."/>
            <person name="Pursley I."/>
            <person name="Horton D.L."/>
            <person name="Alikhan N.-F."/>
            <person name="Baker D."/>
            <person name="Gharbi K."/>
            <person name="Hall N."/>
            <person name="Watson M."/>
            <person name="Adriaenssens E.M."/>
            <person name="Foster-Nyarko E."/>
            <person name="Jarju S."/>
            <person name="Secka A."/>
            <person name="Antonio M."/>
            <person name="Oren A."/>
            <person name="Chaudhuri R."/>
            <person name="La Ragione R.M."/>
            <person name="Hildebrand F."/>
            <person name="Pallen M.J."/>
        </authorList>
    </citation>
    <scope>NUCLEOTIDE SEQUENCE [LARGE SCALE GENOMIC DNA]</scope>
    <source>
        <strain evidence="5 6">Sa2CUA9</strain>
    </source>
</reference>
<feature type="region of interest" description="Disordered" evidence="1">
    <location>
        <begin position="1"/>
        <end position="44"/>
    </location>
</feature>
<dbReference type="Pfam" id="PF02225">
    <property type="entry name" value="PA"/>
    <property type="match status" value="1"/>
</dbReference>
<dbReference type="Proteomes" id="UP000655570">
    <property type="component" value="Unassembled WGS sequence"/>
</dbReference>
<feature type="transmembrane region" description="Helical" evidence="2">
    <location>
        <begin position="94"/>
        <end position="114"/>
    </location>
</feature>
<evidence type="ECO:0000313" key="5">
    <source>
        <dbReference type="EMBL" id="MBD7981533.1"/>
    </source>
</evidence>
<dbReference type="Gene3D" id="3.50.30.30">
    <property type="match status" value="1"/>
</dbReference>
<keyword evidence="2" id="KW-0472">Membrane</keyword>